<dbReference type="KEGG" id="hazt:108676241"/>
<accession>A0A8B7P194</accession>
<reference evidence="2" key="1">
    <citation type="submission" date="2025-08" db="UniProtKB">
        <authorList>
            <consortium name="RefSeq"/>
        </authorList>
    </citation>
    <scope>IDENTIFICATION</scope>
    <source>
        <tissue evidence="2">Whole organism</tissue>
    </source>
</reference>
<keyword evidence="1" id="KW-1185">Reference proteome</keyword>
<gene>
    <name evidence="2" type="primary">LOC108676241</name>
</gene>
<dbReference type="OrthoDB" id="6382066at2759"/>
<proteinExistence type="predicted"/>
<name>A0A8B7P194_HYAAZ</name>
<organism evidence="1 2">
    <name type="scientific">Hyalella azteca</name>
    <name type="common">Amphipod</name>
    <dbReference type="NCBI Taxonomy" id="294128"/>
    <lineage>
        <taxon>Eukaryota</taxon>
        <taxon>Metazoa</taxon>
        <taxon>Ecdysozoa</taxon>
        <taxon>Arthropoda</taxon>
        <taxon>Crustacea</taxon>
        <taxon>Multicrustacea</taxon>
        <taxon>Malacostraca</taxon>
        <taxon>Eumalacostraca</taxon>
        <taxon>Peracarida</taxon>
        <taxon>Amphipoda</taxon>
        <taxon>Senticaudata</taxon>
        <taxon>Talitrida</taxon>
        <taxon>Talitroidea</taxon>
        <taxon>Hyalellidae</taxon>
        <taxon>Hyalella</taxon>
    </lineage>
</organism>
<protein>
    <submittedName>
        <fullName evidence="2">Uncharacterized protein LOC108676241</fullName>
    </submittedName>
</protein>
<dbReference type="RefSeq" id="XP_018019782.1">
    <property type="nucleotide sequence ID" value="XM_018164293.1"/>
</dbReference>
<dbReference type="Proteomes" id="UP000694843">
    <property type="component" value="Unplaced"/>
</dbReference>
<evidence type="ECO:0000313" key="2">
    <source>
        <dbReference type="RefSeq" id="XP_018019782.1"/>
    </source>
</evidence>
<evidence type="ECO:0000313" key="1">
    <source>
        <dbReference type="Proteomes" id="UP000694843"/>
    </source>
</evidence>
<dbReference type="AlphaFoldDB" id="A0A8B7P194"/>
<dbReference type="GeneID" id="108676241"/>
<sequence>MSRIVRTQEFEAYNNTFKELLARGNLSSLFAEDVRRLPAKLWRKYGAYSLLTLRESAKNLVTPQLSKRVRDEMDVLRRINVTQTEAVYRLKSLLRDTAGTTSRVETGTLLEQLGDSWDWREENITSLKPILFVIPITMLTNVRDDRAVARIFEEVNLCMNNLNTKSESCPSQQESRGEVMTPRAQYMLSLREWLIEKTYGDPSNWDRDTFARMTDLSILPASIFRRLRPDVLLSRKAEILATLRGRAQMVKALGRYLVEKIFEAENVRRDDYNPQLLVSQQEITRIKEVISQLRSAGLMQFVYATDLPNEVLDADGKSIRGEVDSFMTSALQEGSIDAKVLERGMQDLIPFTLPFTRDQILLLGMNRLALASGLMLNLTLSRYSVSAGDLRRLLAVIQNTAGATAGAKMMLIKDRVFEVASGGGRTLDLSTVPDELMGVMPMQYIDGMSLTSKLYALGGNTSYNTALLSSLVSGVSMNDVRHC</sequence>